<dbReference type="Gene3D" id="3.40.50.1820">
    <property type="entry name" value="alpha/beta hydrolase"/>
    <property type="match status" value="1"/>
</dbReference>
<evidence type="ECO:0000256" key="3">
    <source>
        <dbReference type="ARBA" id="ARBA00022553"/>
    </source>
</evidence>
<dbReference type="InterPro" id="IPR029058">
    <property type="entry name" value="AB_hydrolase_fold"/>
</dbReference>
<dbReference type="SUPFAM" id="SSF53474">
    <property type="entry name" value="alpha/beta-Hydrolases"/>
    <property type="match status" value="1"/>
</dbReference>
<dbReference type="Pfam" id="PF00668">
    <property type="entry name" value="Condensation"/>
    <property type="match status" value="2"/>
</dbReference>
<reference evidence="7" key="1">
    <citation type="journal article" date="2019" name="Int. J. Syst. Evol. Microbiol.">
        <title>The Global Catalogue of Microorganisms (GCM) 10K type strain sequencing project: providing services to taxonomists for standard genome sequencing and annotation.</title>
        <authorList>
            <consortium name="The Broad Institute Genomics Platform"/>
            <consortium name="The Broad Institute Genome Sequencing Center for Infectious Disease"/>
            <person name="Wu L."/>
            <person name="Ma J."/>
        </authorList>
    </citation>
    <scope>NUCLEOTIDE SEQUENCE [LARGE SCALE GENOMIC DNA]</scope>
    <source>
        <strain evidence="7">JCM 12696</strain>
    </source>
</reference>
<dbReference type="InterPro" id="IPR009081">
    <property type="entry name" value="PP-bd_ACP"/>
</dbReference>
<dbReference type="Gene3D" id="3.40.50.12780">
    <property type="entry name" value="N-terminal domain of ligase-like"/>
    <property type="match status" value="1"/>
</dbReference>
<keyword evidence="7" id="KW-1185">Reference proteome</keyword>
<feature type="compositionally biased region" description="Low complexity" evidence="4">
    <location>
        <begin position="2161"/>
        <end position="2174"/>
    </location>
</feature>
<dbReference type="InterPro" id="IPR001031">
    <property type="entry name" value="Thioesterase"/>
</dbReference>
<feature type="region of interest" description="Disordered" evidence="4">
    <location>
        <begin position="2161"/>
        <end position="2185"/>
    </location>
</feature>
<evidence type="ECO:0000256" key="1">
    <source>
        <dbReference type="ARBA" id="ARBA00001957"/>
    </source>
</evidence>
<dbReference type="SUPFAM" id="SSF52777">
    <property type="entry name" value="CoA-dependent acyltransferases"/>
    <property type="match status" value="4"/>
</dbReference>
<dbReference type="InterPro" id="IPR036736">
    <property type="entry name" value="ACP-like_sf"/>
</dbReference>
<dbReference type="Proteomes" id="UP001501371">
    <property type="component" value="Unassembled WGS sequence"/>
</dbReference>
<feature type="region of interest" description="Disordered" evidence="4">
    <location>
        <begin position="1"/>
        <end position="38"/>
    </location>
</feature>
<dbReference type="PROSITE" id="PS50075">
    <property type="entry name" value="CARRIER"/>
    <property type="match status" value="2"/>
</dbReference>
<dbReference type="Gene3D" id="3.40.50.980">
    <property type="match status" value="2"/>
</dbReference>
<evidence type="ECO:0000313" key="7">
    <source>
        <dbReference type="Proteomes" id="UP001501371"/>
    </source>
</evidence>
<sequence length="2467" mass="267316">MSLDQPERERDRDASRGARLLRDRLRQRASAPVPNGSAIEVAPRDGALPLSSAQRRLWVLDQLRPGGTEYLVPLVFRLSGPLAEADIRRALNELVRRQEILRTRYTLGDDGEPVQTIDPPSPVDLLTDDLTGASPDDVDALLYADSARPFDLAAGPVLRARLIRLAAEEHVLAIVVHHIAVDGWSGSLLAHELATLCAGESLPEPRLRYADFAVWQRAHASDESLDRGLEYWVGQLRDLPALELPTDRPRPAVWEPAGATVTFGIPAALAGRAGALAGAHQATPFMVYLAAFWSLLHRYTGQADFAVGSPIAGRTHADTQDLIGLFVNTLVLRADLSGDPDFAELLRRARATAVDAYAHQDVQFERVVDALAVGRDLATHPLTGVNFVLQNNEPFRFEAGALTGELIPLEQRHAQFDLTWALEEHSDGSVTGSVTFPHSLMDADTVRRMGEHYVRLLDAAVREPRTRISELPLMSEEEARRAGRGGRGTRPPAAAAPVTTCLHERFAAQAAARPDAVALTFEGEPLTYGELDARANRLAHRLRAAGAGREELVGIRLPRGIDLIVTVLATLKAGAAYLPLDPALPAERIDYLVRDASPRVIVTDGTPAKGATETAHRVPGGTVVLDDPAERARIDASPDRAPASDAHPDDLAYVIHTSGSTGRPKGVQVTHANVLRLLTTGKDEHGFGPDDVWALFHSYAFDFSVWEMWGALFHGGRLVIVPHEVTRSPWDLAGLLADEGVTVLNQTPSAFRNLAELTARNEPVLDRLRLRLIVFGGEKLDVDTLRPWWERFGDRAPLLVNMYGITETTVHVTSRPLGRDDLGGHRSPIGLPLPDLTLHVLDARMRPVPPGAPGELYVGGPGVTRGYLGRPALTAERFVPDPFGPPGARLYRSGDQARVLRDGDIGFLGRSDDQVKIRGFRIEPGEIEACLSGHPDLTAAAVTVHESAPGDRQLVAYAVPKDGADVAVADLRRYVAARLPGYMVPATFMSVPKLALTANGKLDLGALPSPDASGHEAADAFVAPRTATEQTMAAALAEVLDGPRRVGVHDNFFSLGGDSIRAVRLVGLLRARGLPYSVQDLFRHQTIAELAASRGASPAEVVGVPPFSLISAEDRAKVPKGVSDAYPLARVQAGMVYEMLSDSERNLYHNITSYLIRDDGPFDSEALAAAADTVVARHEILRTGFDLHTFSEPLQLVYASAEAEFGHADLRGSSAEEQRASMDRFRAAERGRLFEPGEAPLIRVHAHRVTDDRFHLSLTEHHAVLDGWSHNSVLSEIIACYRAVRAGRKPSATTRTTVRYADFIAQERLSLDGPADRAFWSGRLENAVRLTIPPAWADPDGPGDYHLRVPYRHLEGRLRHLAGLARASLKSVLLAAHVAVWRTFAEGDGFYSGLVCNGRTEVQGGDQVRGMFLNPVPLVAPGPARTWRELVSEVFAREVELWPHRRFPMPQLQHEFGRGDRLFDVAFNYLDFHVLDRTAVDTTDTTDISLNEFPLCVLTEAGDLVLVAKSSRIGERHTALLAEMYRSVLDLMAADPDGDARVSLLPEEERRRLLAEGNGHDGATHDGTAHDGTAHQDVGTVGPGRAVHELVHEQALRAPRAVALECGEHRMSYEELWQRSGSWSARLRALGVRAGDPVGVCLPADEPELVAAVLGIVGIGAAYVPVDPSHPAERNTAILTGAGVAVVVADAPVRTQAGARADSLRTLLPAEVGDLVTEAAPRPAHPEELVYVVHTSGSSGRPKGVSVRHAAFSGRVRSMIRDMALTPDDAVVTVVPTTTDVWQLDVFVALAAGCRLILAGNDYAKDPLSLAEVLRSRGATLMQASPTTWKMLDETGWTAPPGFRRVSGGESLGTELTRRLGATEAGVWDMYGPAEATVYCFGSRYAPDTPPAWVLPAHTACYLLDDRLEPVPYGVAGQIHVGGGGLARGYLGRPAGTADVFLPDPYAAVPGSRMYATGDIGRRLADGRIEVLGRRDHQLKIRGFRVELGEVEAALTAHPGVRSAVARPVPGPEGTQQLAAYVIAREDKLPPGELARYARTALPGHMVPTHFVPMEAFPRLANGKVDRNALPAPDTARPQGDTEYVPPVGPVEEAIAAAWAEALGVERVGRDDDFYALGGHSLLTMRITARLARTHSMELAFRDFLRHRTVRAMARQVASRSAAARAVAPGPGRQESAPAPGEESSPLIWLGDTGEGDPLFCVHPGGGSAHWYRHLAEVYAGERPVAAFEWPGLHSDAPAPESLAEVAAAYVAALRRERPHGPYHILGWCGSSGIAWEMARALRADGERPRLILIDPIEYPSTGVNPLAENVAQLRRAGAALTRLRESADGPERARIRDELLAALRTIVDDGDTVFGDEALDLDLVHGWSHRLRSWREMAELRLHYRFPRYAGAVDVLVCQELAEGGYEDIIGRTFDRYLDQWRGLAAGGIRSGRIPGDHRSALFPPHVSTLAARLDQVIERSPSGEE</sequence>
<feature type="domain" description="Carrier" evidence="5">
    <location>
        <begin position="2086"/>
        <end position="2161"/>
    </location>
</feature>
<dbReference type="CDD" id="cd05930">
    <property type="entry name" value="A_NRPS"/>
    <property type="match status" value="1"/>
</dbReference>
<dbReference type="Gene3D" id="3.30.559.10">
    <property type="entry name" value="Chloramphenicol acetyltransferase-like domain"/>
    <property type="match status" value="2"/>
</dbReference>
<comment type="caution">
    <text evidence="6">The sequence shown here is derived from an EMBL/GenBank/DDBJ whole genome shotgun (WGS) entry which is preliminary data.</text>
</comment>
<evidence type="ECO:0000313" key="6">
    <source>
        <dbReference type="EMBL" id="GAA1154709.1"/>
    </source>
</evidence>
<gene>
    <name evidence="6" type="ORF">GCM10009654_07780</name>
</gene>
<dbReference type="InterPro" id="IPR020845">
    <property type="entry name" value="AMP-binding_CS"/>
</dbReference>
<dbReference type="InterPro" id="IPR001242">
    <property type="entry name" value="Condensation_dom"/>
</dbReference>
<dbReference type="InterPro" id="IPR023213">
    <property type="entry name" value="CAT-like_dom_sf"/>
</dbReference>
<dbReference type="CDD" id="cd19531">
    <property type="entry name" value="LCL_NRPS-like"/>
    <property type="match status" value="1"/>
</dbReference>
<dbReference type="RefSeq" id="WP_344270118.1">
    <property type="nucleotide sequence ID" value="NZ_BAAAKV010000005.1"/>
</dbReference>
<dbReference type="Pfam" id="PF13193">
    <property type="entry name" value="AMP-binding_C"/>
    <property type="match status" value="2"/>
</dbReference>
<dbReference type="SUPFAM" id="SSF56801">
    <property type="entry name" value="Acetyl-CoA synthetase-like"/>
    <property type="match status" value="2"/>
</dbReference>
<feature type="domain" description="Carrier" evidence="5">
    <location>
        <begin position="1023"/>
        <end position="1098"/>
    </location>
</feature>
<dbReference type="CDD" id="cd17643">
    <property type="entry name" value="A_NRPS_Cytc1-like"/>
    <property type="match status" value="1"/>
</dbReference>
<organism evidence="6 7">
    <name type="scientific">Streptomyces hebeiensis</name>
    <dbReference type="NCBI Taxonomy" id="229486"/>
    <lineage>
        <taxon>Bacteria</taxon>
        <taxon>Bacillati</taxon>
        <taxon>Actinomycetota</taxon>
        <taxon>Actinomycetes</taxon>
        <taxon>Kitasatosporales</taxon>
        <taxon>Streptomycetaceae</taxon>
        <taxon>Streptomyces</taxon>
    </lineage>
</organism>
<dbReference type="PANTHER" id="PTHR45527">
    <property type="entry name" value="NONRIBOSOMAL PEPTIDE SYNTHETASE"/>
    <property type="match status" value="1"/>
</dbReference>
<dbReference type="PROSITE" id="PS00012">
    <property type="entry name" value="PHOSPHOPANTETHEINE"/>
    <property type="match status" value="2"/>
</dbReference>
<proteinExistence type="predicted"/>
<dbReference type="Pfam" id="PF00550">
    <property type="entry name" value="PP-binding"/>
    <property type="match status" value="2"/>
</dbReference>
<dbReference type="Pfam" id="PF00501">
    <property type="entry name" value="AMP-binding"/>
    <property type="match status" value="2"/>
</dbReference>
<name>A0ABP4F7B6_9ACTN</name>
<dbReference type="Gene3D" id="2.30.38.10">
    <property type="entry name" value="Luciferase, Domain 3"/>
    <property type="match status" value="1"/>
</dbReference>
<dbReference type="Gene3D" id="3.30.300.30">
    <property type="match status" value="2"/>
</dbReference>
<dbReference type="PROSITE" id="PS00455">
    <property type="entry name" value="AMP_BINDING"/>
    <property type="match status" value="2"/>
</dbReference>
<dbReference type="EMBL" id="BAAAKV010000005">
    <property type="protein sequence ID" value="GAA1154709.1"/>
    <property type="molecule type" value="Genomic_DNA"/>
</dbReference>
<dbReference type="SMART" id="SM00823">
    <property type="entry name" value="PKS_PP"/>
    <property type="match status" value="2"/>
</dbReference>
<dbReference type="PANTHER" id="PTHR45527:SF1">
    <property type="entry name" value="FATTY ACID SYNTHASE"/>
    <property type="match status" value="1"/>
</dbReference>
<evidence type="ECO:0000256" key="2">
    <source>
        <dbReference type="ARBA" id="ARBA00022450"/>
    </source>
</evidence>
<dbReference type="SUPFAM" id="SSF47336">
    <property type="entry name" value="ACP-like"/>
    <property type="match status" value="2"/>
</dbReference>
<dbReference type="InterPro" id="IPR010071">
    <property type="entry name" value="AA_adenyl_dom"/>
</dbReference>
<comment type="cofactor">
    <cofactor evidence="1">
        <name>pantetheine 4'-phosphate</name>
        <dbReference type="ChEBI" id="CHEBI:47942"/>
    </cofactor>
</comment>
<keyword evidence="3" id="KW-0597">Phosphoprotein</keyword>
<dbReference type="InterPro" id="IPR025110">
    <property type="entry name" value="AMP-bd_C"/>
</dbReference>
<dbReference type="InterPro" id="IPR042099">
    <property type="entry name" value="ANL_N_sf"/>
</dbReference>
<dbReference type="NCBIfam" id="TIGR01733">
    <property type="entry name" value="AA-adenyl-dom"/>
    <property type="match status" value="2"/>
</dbReference>
<evidence type="ECO:0000256" key="4">
    <source>
        <dbReference type="SAM" id="MobiDB-lite"/>
    </source>
</evidence>
<dbReference type="InterPro" id="IPR045851">
    <property type="entry name" value="AMP-bd_C_sf"/>
</dbReference>
<dbReference type="InterPro" id="IPR000873">
    <property type="entry name" value="AMP-dep_synth/lig_dom"/>
</dbReference>
<dbReference type="InterPro" id="IPR020806">
    <property type="entry name" value="PKS_PP-bd"/>
</dbReference>
<keyword evidence="2" id="KW-0596">Phosphopantetheine</keyword>
<dbReference type="InterPro" id="IPR006162">
    <property type="entry name" value="Ppantetheine_attach_site"/>
</dbReference>
<dbReference type="Pfam" id="PF00975">
    <property type="entry name" value="Thioesterase"/>
    <property type="match status" value="1"/>
</dbReference>
<feature type="compositionally biased region" description="Basic and acidic residues" evidence="4">
    <location>
        <begin position="1"/>
        <end position="26"/>
    </location>
</feature>
<protein>
    <recommendedName>
        <fullName evidence="5">Carrier domain-containing protein</fullName>
    </recommendedName>
</protein>
<evidence type="ECO:0000259" key="5">
    <source>
        <dbReference type="PROSITE" id="PS50075"/>
    </source>
</evidence>
<accession>A0ABP4F7B6</accession>
<dbReference type="Gene3D" id="3.30.559.30">
    <property type="entry name" value="Nonribosomal peptide synthetase, condensation domain"/>
    <property type="match status" value="2"/>
</dbReference>
<dbReference type="Gene3D" id="1.10.1200.10">
    <property type="entry name" value="ACP-like"/>
    <property type="match status" value="2"/>
</dbReference>